<keyword evidence="7 9" id="KW-0472">Membrane</keyword>
<dbReference type="PANTHER" id="PTHR14110:SF0">
    <property type="entry name" value="MITOCHONDRIAL IMPORT INNER MEMBRANE TRANSLOCASE SUBUNIT TIM22"/>
    <property type="match status" value="1"/>
</dbReference>
<comment type="subunit">
    <text evidence="9">Component of the TIM22 complex.</text>
</comment>
<reference evidence="10" key="1">
    <citation type="submission" date="2022-03" db="EMBL/GenBank/DDBJ databases">
        <authorList>
            <person name="Martin C."/>
        </authorList>
    </citation>
    <scope>NUCLEOTIDE SEQUENCE</scope>
</reference>
<evidence type="ECO:0000256" key="1">
    <source>
        <dbReference type="ARBA" id="ARBA00004448"/>
    </source>
</evidence>
<proteinExistence type="inferred from homology"/>
<evidence type="ECO:0000256" key="3">
    <source>
        <dbReference type="ARBA" id="ARBA00022692"/>
    </source>
</evidence>
<comment type="caution">
    <text evidence="10">The sequence shown here is derived from an EMBL/GenBank/DDBJ whole genome shotgun (WGS) entry which is preliminary data.</text>
</comment>
<protein>
    <recommendedName>
        <fullName evidence="9">Mitochondrial import inner membrane translocase subunit TIM22</fullName>
    </recommendedName>
</protein>
<comment type="subcellular location">
    <subcellularLocation>
        <location evidence="1 9">Mitochondrion inner membrane</location>
        <topology evidence="1 9">Multi-pass membrane protein</topology>
    </subcellularLocation>
</comment>
<evidence type="ECO:0000313" key="11">
    <source>
        <dbReference type="Proteomes" id="UP000749559"/>
    </source>
</evidence>
<keyword evidence="9" id="KW-0653">Protein transport</keyword>
<evidence type="ECO:0000313" key="10">
    <source>
        <dbReference type="EMBL" id="CAH1802294.1"/>
    </source>
</evidence>
<keyword evidence="11" id="KW-1185">Reference proteome</keyword>
<sequence length="197" mass="20692">TKPKMDAPMKPVGPSTIYSPSEKIVTSGLSIGTVADYTIGGNKVRHTGITLGSLGPYGGRQREEYYILKFSETCAFKSGMSCVLGFGIGAAFGLFTAGIDPLSTVTGSETPTTRAVFQEMKTRSLSYGKNFALVGCMFAGSECLIETYRGKTELLNGTMAGGFTGGIIGLRAGIKPGLIGAAGFAAFSTAIDYWLRY</sequence>
<accession>A0A8J1TLE4</accession>
<dbReference type="GO" id="GO:0030943">
    <property type="term" value="F:mitochondrion targeting sequence binding"/>
    <property type="evidence" value="ECO:0007669"/>
    <property type="project" value="TreeGrafter"/>
</dbReference>
<name>A0A8J1TLE4_OWEFU</name>
<feature type="non-terminal residue" evidence="10">
    <location>
        <position position="1"/>
    </location>
</feature>
<keyword evidence="6 9" id="KW-0496">Mitochondrion</keyword>
<dbReference type="AlphaFoldDB" id="A0A8J1TLE4"/>
<evidence type="ECO:0000256" key="9">
    <source>
        <dbReference type="RuleBase" id="RU367038"/>
    </source>
</evidence>
<comment type="similarity">
    <text evidence="2 9">Belongs to the Tim17/Tim22/Tim23 family.</text>
</comment>
<dbReference type="Proteomes" id="UP000749559">
    <property type="component" value="Unassembled WGS sequence"/>
</dbReference>
<keyword evidence="4 9" id="KW-0999">Mitochondrion inner membrane</keyword>
<dbReference type="InterPro" id="IPR039175">
    <property type="entry name" value="TIM22"/>
</dbReference>
<evidence type="ECO:0000256" key="7">
    <source>
        <dbReference type="ARBA" id="ARBA00023136"/>
    </source>
</evidence>
<dbReference type="EMBL" id="CAIIXF020000012">
    <property type="protein sequence ID" value="CAH1802294.1"/>
    <property type="molecule type" value="Genomic_DNA"/>
</dbReference>
<dbReference type="GO" id="GO:0045039">
    <property type="term" value="P:protein insertion into mitochondrial inner membrane"/>
    <property type="evidence" value="ECO:0007669"/>
    <property type="project" value="UniProtKB-UniRule"/>
</dbReference>
<keyword evidence="3 9" id="KW-0812">Transmembrane</keyword>
<comment type="caution">
    <text evidence="9">Lacks conserved residue(s) required for the propagation of feature annotation.</text>
</comment>
<organism evidence="10 11">
    <name type="scientific">Owenia fusiformis</name>
    <name type="common">Polychaete worm</name>
    <dbReference type="NCBI Taxonomy" id="6347"/>
    <lineage>
        <taxon>Eukaryota</taxon>
        <taxon>Metazoa</taxon>
        <taxon>Spiralia</taxon>
        <taxon>Lophotrochozoa</taxon>
        <taxon>Annelida</taxon>
        <taxon>Polychaeta</taxon>
        <taxon>Sedentaria</taxon>
        <taxon>Canalipalpata</taxon>
        <taxon>Sabellida</taxon>
        <taxon>Oweniida</taxon>
        <taxon>Oweniidae</taxon>
        <taxon>Owenia</taxon>
    </lineage>
</organism>
<evidence type="ECO:0000256" key="8">
    <source>
        <dbReference type="ARBA" id="ARBA00024713"/>
    </source>
</evidence>
<keyword evidence="5 9" id="KW-1133">Transmembrane helix</keyword>
<feature type="transmembrane region" description="Helical" evidence="9">
    <location>
        <begin position="178"/>
        <end position="195"/>
    </location>
</feature>
<evidence type="ECO:0000256" key="5">
    <source>
        <dbReference type="ARBA" id="ARBA00022989"/>
    </source>
</evidence>
<comment type="function">
    <text evidence="8 9">Essential core component of the TIM22 complex, a complex that mediates the import and insertion of multi-pass transmembrane proteins into the mitochondrial inner membrane. In the TIM22 complex, it constitutes the voltage-activated and signal-gated channel. Forms a twin-pore translocase that uses the membrane potential as external driving force in 2 voltage-dependent steps.</text>
</comment>
<dbReference type="GO" id="GO:0042721">
    <property type="term" value="C:TIM22 mitochondrial import inner membrane insertion complex"/>
    <property type="evidence" value="ECO:0007669"/>
    <property type="project" value="UniProtKB-UniRule"/>
</dbReference>
<dbReference type="PANTHER" id="PTHR14110">
    <property type="entry name" value="MITOCHONDRIAL IMPORT INNER MEMBRANE TRANSLOCASE SUBUNIT TIM22"/>
    <property type="match status" value="1"/>
</dbReference>
<keyword evidence="9" id="KW-0813">Transport</keyword>
<evidence type="ECO:0000256" key="2">
    <source>
        <dbReference type="ARBA" id="ARBA00008444"/>
    </source>
</evidence>
<evidence type="ECO:0000256" key="6">
    <source>
        <dbReference type="ARBA" id="ARBA00023128"/>
    </source>
</evidence>
<keyword evidence="9" id="KW-0811">Translocation</keyword>
<dbReference type="OrthoDB" id="75343at2759"/>
<dbReference type="GO" id="GO:0008320">
    <property type="term" value="F:protein transmembrane transporter activity"/>
    <property type="evidence" value="ECO:0007669"/>
    <property type="project" value="UniProtKB-UniRule"/>
</dbReference>
<evidence type="ECO:0000256" key="4">
    <source>
        <dbReference type="ARBA" id="ARBA00022792"/>
    </source>
</evidence>
<dbReference type="Pfam" id="PF02466">
    <property type="entry name" value="Tim17"/>
    <property type="match status" value="1"/>
</dbReference>
<gene>
    <name evidence="10" type="ORF">OFUS_LOCUS25990</name>
</gene>